<dbReference type="KEGG" id="avu:BK816_08605"/>
<dbReference type="InterPro" id="IPR000086">
    <property type="entry name" value="NUDIX_hydrolase_dom"/>
</dbReference>
<dbReference type="Gene3D" id="3.90.79.10">
    <property type="entry name" value="Nucleoside Triphosphate Pyrophosphohydrolase"/>
    <property type="match status" value="1"/>
</dbReference>
<dbReference type="SUPFAM" id="SSF53254">
    <property type="entry name" value="Phosphoglycerate mutase-like"/>
    <property type="match status" value="1"/>
</dbReference>
<reference evidence="3 4" key="1">
    <citation type="submission" date="2016-10" db="EMBL/GenBank/DDBJ databases">
        <title>Actinomyces aegypiusis sp. nov., isolated from the Aegypius monachus in Qinghai Tibet Plateau China.</title>
        <authorList>
            <person name="Wang Y."/>
        </authorList>
    </citation>
    <scope>NUCLEOTIDE SEQUENCE [LARGE SCALE GENOMIC DNA]</scope>
    <source>
        <strain evidence="3 4">VUL4_3</strain>
    </source>
</reference>
<keyword evidence="4" id="KW-1185">Reference proteome</keyword>
<dbReference type="Pfam" id="PF00293">
    <property type="entry name" value="NUDIX"/>
    <property type="match status" value="1"/>
</dbReference>
<gene>
    <name evidence="3" type="ORF">BK816_08605</name>
</gene>
<sequence>MDPNYVPTSADEIEVLLVHRPRYNDWSWPKGKAEPGEHILAAAVREVEEETGCVVTLGAPMTTQRYRLGSGLLKEVYYWVGRVLHSEPIARTRVPAAQASLREIDETKWVSPAKAAKMLTRRGDRRLLDDLVARLENGTLCTQNVVLLRHSKAMSRDRWSAEDASRPLARSGVLQSRDLIDLLSAYGVEQVYTSPWQRCASTVRPYAAIADLPLQLLSALTEDAHRQSPATSAHAWQQVLTKQNGHRVVCVHRPTLPDLLAVVADIANDEVRRQLQMNPPSLRTAEMLVFHVAQPNPAHSPVVIAAERHRPAKIGK</sequence>
<proteinExistence type="predicted"/>
<dbReference type="PANTHER" id="PTHR21340">
    <property type="entry name" value="DIADENOSINE 5,5-P1,P4-TETRAPHOSPHATE PYROPHOSPHOHYDROLASE MUTT"/>
    <property type="match status" value="1"/>
</dbReference>
<dbReference type="InterPro" id="IPR051325">
    <property type="entry name" value="Nudix_hydrolase_domain"/>
</dbReference>
<accession>A0A1D9MMQ3</accession>
<dbReference type="PROSITE" id="PS00893">
    <property type="entry name" value="NUDIX_BOX"/>
    <property type="match status" value="1"/>
</dbReference>
<evidence type="ECO:0000259" key="2">
    <source>
        <dbReference type="PROSITE" id="PS51462"/>
    </source>
</evidence>
<keyword evidence="1" id="KW-0378">Hydrolase</keyword>
<dbReference type="GO" id="GO:0006754">
    <property type="term" value="P:ATP biosynthetic process"/>
    <property type="evidence" value="ECO:0007669"/>
    <property type="project" value="TreeGrafter"/>
</dbReference>
<evidence type="ECO:0000313" key="3">
    <source>
        <dbReference type="EMBL" id="AOZ73572.1"/>
    </source>
</evidence>
<dbReference type="AlphaFoldDB" id="A0A1D9MMQ3"/>
<dbReference type="InterPro" id="IPR020084">
    <property type="entry name" value="NUDIX_hydrolase_CS"/>
</dbReference>
<dbReference type="InterPro" id="IPR029033">
    <property type="entry name" value="His_PPase_superfam"/>
</dbReference>
<dbReference type="CDD" id="cd03673">
    <property type="entry name" value="NUDIX_Ap6A_hydrolase"/>
    <property type="match status" value="1"/>
</dbReference>
<dbReference type="Proteomes" id="UP000176288">
    <property type="component" value="Chromosome"/>
</dbReference>
<dbReference type="InterPro" id="IPR015797">
    <property type="entry name" value="NUDIX_hydrolase-like_dom_sf"/>
</dbReference>
<organism evidence="3 4">
    <name type="scientific">Boudabousia tangfeifanii</name>
    <dbReference type="NCBI Taxonomy" id="1912795"/>
    <lineage>
        <taxon>Bacteria</taxon>
        <taxon>Bacillati</taxon>
        <taxon>Actinomycetota</taxon>
        <taxon>Actinomycetes</taxon>
        <taxon>Actinomycetales</taxon>
        <taxon>Actinomycetaceae</taxon>
        <taxon>Boudabousia</taxon>
    </lineage>
</organism>
<dbReference type="InterPro" id="IPR013078">
    <property type="entry name" value="His_Pase_superF_clade-1"/>
</dbReference>
<evidence type="ECO:0000313" key="4">
    <source>
        <dbReference type="Proteomes" id="UP000176288"/>
    </source>
</evidence>
<dbReference type="PANTHER" id="PTHR21340:SF0">
    <property type="entry name" value="BIS(5'-NUCLEOSYL)-TETRAPHOSPHATASE [ASYMMETRICAL]"/>
    <property type="match status" value="1"/>
</dbReference>
<dbReference type="PROSITE" id="PS51462">
    <property type="entry name" value="NUDIX"/>
    <property type="match status" value="1"/>
</dbReference>
<feature type="domain" description="Nudix hydrolase" evidence="2">
    <location>
        <begin position="1"/>
        <end position="133"/>
    </location>
</feature>
<dbReference type="Pfam" id="PF00300">
    <property type="entry name" value="His_Phos_1"/>
    <property type="match status" value="1"/>
</dbReference>
<protein>
    <recommendedName>
        <fullName evidence="2">Nudix hydrolase domain-containing protein</fullName>
    </recommendedName>
</protein>
<dbReference type="STRING" id="1912795.BK816_08605"/>
<dbReference type="GO" id="GO:0006167">
    <property type="term" value="P:AMP biosynthetic process"/>
    <property type="evidence" value="ECO:0007669"/>
    <property type="project" value="TreeGrafter"/>
</dbReference>
<evidence type="ECO:0000256" key="1">
    <source>
        <dbReference type="ARBA" id="ARBA00022801"/>
    </source>
</evidence>
<dbReference type="Gene3D" id="3.40.50.1240">
    <property type="entry name" value="Phosphoglycerate mutase-like"/>
    <property type="match status" value="1"/>
</dbReference>
<dbReference type="EMBL" id="CP017812">
    <property type="protein sequence ID" value="AOZ73572.1"/>
    <property type="molecule type" value="Genomic_DNA"/>
</dbReference>
<dbReference type="CDD" id="cd07067">
    <property type="entry name" value="HP_PGM_like"/>
    <property type="match status" value="1"/>
</dbReference>
<dbReference type="GO" id="GO:0004081">
    <property type="term" value="F:bis(5'-nucleosyl)-tetraphosphatase (asymmetrical) activity"/>
    <property type="evidence" value="ECO:0007669"/>
    <property type="project" value="TreeGrafter"/>
</dbReference>
<dbReference type="SUPFAM" id="SSF55811">
    <property type="entry name" value="Nudix"/>
    <property type="match status" value="1"/>
</dbReference>
<name>A0A1D9MMQ3_9ACTO</name>